<name>A0A6I8TKX2_AEDAE</name>
<proteinExistence type="predicted"/>
<accession>A0A6I8TKX2</accession>
<protein>
    <submittedName>
        <fullName evidence="2">Uncharacterized protein</fullName>
    </submittedName>
</protein>
<dbReference type="OrthoDB" id="2914378at2759"/>
<evidence type="ECO:0000313" key="3">
    <source>
        <dbReference type="Proteomes" id="UP000008820"/>
    </source>
</evidence>
<keyword evidence="3" id="KW-1185">Reference proteome</keyword>
<dbReference type="PROSITE" id="PS50890">
    <property type="entry name" value="PUA"/>
    <property type="match status" value="1"/>
</dbReference>
<reference evidence="2" key="2">
    <citation type="submission" date="2020-05" db="UniProtKB">
        <authorList>
            <consortium name="EnsemblMetazoa"/>
        </authorList>
    </citation>
    <scope>IDENTIFICATION</scope>
    <source>
        <strain evidence="2">LVP_AGWG</strain>
    </source>
</reference>
<evidence type="ECO:0000256" key="1">
    <source>
        <dbReference type="SAM" id="MobiDB-lite"/>
    </source>
</evidence>
<feature type="region of interest" description="Disordered" evidence="1">
    <location>
        <begin position="14"/>
        <end position="40"/>
    </location>
</feature>
<organism evidence="2 3">
    <name type="scientific">Aedes aegypti</name>
    <name type="common">Yellowfever mosquito</name>
    <name type="synonym">Culex aegypti</name>
    <dbReference type="NCBI Taxonomy" id="7159"/>
    <lineage>
        <taxon>Eukaryota</taxon>
        <taxon>Metazoa</taxon>
        <taxon>Ecdysozoa</taxon>
        <taxon>Arthropoda</taxon>
        <taxon>Hexapoda</taxon>
        <taxon>Insecta</taxon>
        <taxon>Pterygota</taxon>
        <taxon>Neoptera</taxon>
        <taxon>Endopterygota</taxon>
        <taxon>Diptera</taxon>
        <taxon>Nematocera</taxon>
        <taxon>Culicoidea</taxon>
        <taxon>Culicidae</taxon>
        <taxon>Culicinae</taxon>
        <taxon>Aedini</taxon>
        <taxon>Aedes</taxon>
        <taxon>Stegomyia</taxon>
    </lineage>
</organism>
<dbReference type="Proteomes" id="UP000008820">
    <property type="component" value="Chromosome 3"/>
</dbReference>
<evidence type="ECO:0000313" key="2">
    <source>
        <dbReference type="EnsemblMetazoa" id="AAEL019851-PB"/>
    </source>
</evidence>
<gene>
    <name evidence="2" type="primary">5572998</name>
</gene>
<dbReference type="EnsemblMetazoa" id="AAEL019851-RB">
    <property type="protein sequence ID" value="AAEL019851-PB"/>
    <property type="gene ID" value="AAEL019851"/>
</dbReference>
<dbReference type="AlphaFoldDB" id="A0A6I8TKX2"/>
<reference evidence="2 3" key="1">
    <citation type="submission" date="2017-06" db="EMBL/GenBank/DDBJ databases">
        <title>Aedes aegypti genome working group (AGWG) sequencing and assembly.</title>
        <authorList>
            <consortium name="Aedes aegypti Genome Working Group (AGWG)"/>
            <person name="Matthews B.J."/>
        </authorList>
    </citation>
    <scope>NUCLEOTIDE SEQUENCE [LARGE SCALE GENOMIC DNA]</scope>
    <source>
        <strain evidence="2 3">LVP_AGWG</strain>
    </source>
</reference>
<sequence>MFNFMKKGAVVCEDRDEKERKKQEKKMRKDNRSVAATGHMSTEELLKLEEVRKSLRIRNRRKVKERLPSGITADYSASFFAHLDVVRELDRGNEEAITYANTTKYIDNSQKNVVPMSNSQPDCSESYFDPVNFKQLAPEQVLNDDTGTECG</sequence>